<dbReference type="Pfam" id="PF00514">
    <property type="entry name" value="Arm"/>
    <property type="match status" value="2"/>
</dbReference>
<dbReference type="Gene3D" id="1.25.10.10">
    <property type="entry name" value="Leucine-rich Repeat Variant"/>
    <property type="match status" value="2"/>
</dbReference>
<name>A0A225VNC2_9STRA</name>
<dbReference type="InterPro" id="IPR016024">
    <property type="entry name" value="ARM-type_fold"/>
</dbReference>
<dbReference type="OrthoDB" id="206755at2759"/>
<dbReference type="SMART" id="SM00185">
    <property type="entry name" value="ARM"/>
    <property type="match status" value="7"/>
</dbReference>
<evidence type="ECO:0000256" key="1">
    <source>
        <dbReference type="PROSITE-ProRule" id="PRU00259"/>
    </source>
</evidence>
<reference evidence="4" key="1">
    <citation type="submission" date="2017-03" db="EMBL/GenBank/DDBJ databases">
        <title>Phytopthora megakarya and P. palmivora, two closely related causual agents of cacao black pod achieved similar genome size and gene model numbers by different mechanisms.</title>
        <authorList>
            <person name="Ali S."/>
            <person name="Shao J."/>
            <person name="Larry D.J."/>
            <person name="Kronmiller B."/>
            <person name="Shen D."/>
            <person name="Strem M.D."/>
            <person name="Melnick R.L."/>
            <person name="Guiltinan M.J."/>
            <person name="Tyler B.M."/>
            <person name="Meinhardt L.W."/>
            <person name="Bailey B.A."/>
        </authorList>
    </citation>
    <scope>NUCLEOTIDE SEQUENCE [LARGE SCALE GENOMIC DNA]</scope>
    <source>
        <strain evidence="4">zdho120</strain>
    </source>
</reference>
<feature type="region of interest" description="Disordered" evidence="2">
    <location>
        <begin position="319"/>
        <end position="345"/>
    </location>
</feature>
<dbReference type="Proteomes" id="UP000198211">
    <property type="component" value="Unassembled WGS sequence"/>
</dbReference>
<dbReference type="EMBL" id="NBNE01003885">
    <property type="protein sequence ID" value="OWZ06614.1"/>
    <property type="molecule type" value="Genomic_DNA"/>
</dbReference>
<dbReference type="SMART" id="SM00567">
    <property type="entry name" value="EZ_HEAT"/>
    <property type="match status" value="3"/>
</dbReference>
<dbReference type="InterPro" id="IPR000225">
    <property type="entry name" value="Armadillo"/>
</dbReference>
<dbReference type="PANTHER" id="PTHR23315:SF7">
    <property type="entry name" value="U-BOX DOMAIN-CONTAINING PROTEIN 4"/>
    <property type="match status" value="1"/>
</dbReference>
<keyword evidence="4" id="KW-1185">Reference proteome</keyword>
<dbReference type="AlphaFoldDB" id="A0A225VNC2"/>
<feature type="repeat" description="ARM" evidence="1">
    <location>
        <begin position="559"/>
        <end position="601"/>
    </location>
</feature>
<dbReference type="SUPFAM" id="SSF48371">
    <property type="entry name" value="ARM repeat"/>
    <property type="match status" value="2"/>
</dbReference>
<gene>
    <name evidence="3" type="ORF">PHMEG_00021106</name>
</gene>
<dbReference type="InterPro" id="IPR011989">
    <property type="entry name" value="ARM-like"/>
</dbReference>
<protein>
    <submittedName>
        <fullName evidence="3">Uncharacterized protein</fullName>
    </submittedName>
</protein>
<evidence type="ECO:0000313" key="4">
    <source>
        <dbReference type="Proteomes" id="UP000198211"/>
    </source>
</evidence>
<evidence type="ECO:0000256" key="2">
    <source>
        <dbReference type="SAM" id="MobiDB-lite"/>
    </source>
</evidence>
<feature type="repeat" description="ARM" evidence="1">
    <location>
        <begin position="765"/>
        <end position="807"/>
    </location>
</feature>
<organism evidence="3 4">
    <name type="scientific">Phytophthora megakarya</name>
    <dbReference type="NCBI Taxonomy" id="4795"/>
    <lineage>
        <taxon>Eukaryota</taxon>
        <taxon>Sar</taxon>
        <taxon>Stramenopiles</taxon>
        <taxon>Oomycota</taxon>
        <taxon>Peronosporomycetes</taxon>
        <taxon>Peronosporales</taxon>
        <taxon>Peronosporaceae</taxon>
        <taxon>Phytophthora</taxon>
    </lineage>
</organism>
<dbReference type="STRING" id="4795.A0A225VNC2"/>
<proteinExistence type="predicted"/>
<evidence type="ECO:0000313" key="3">
    <source>
        <dbReference type="EMBL" id="OWZ06614.1"/>
    </source>
</evidence>
<dbReference type="PANTHER" id="PTHR23315">
    <property type="entry name" value="U BOX DOMAIN-CONTAINING"/>
    <property type="match status" value="1"/>
</dbReference>
<feature type="repeat" description="ARM" evidence="1">
    <location>
        <begin position="643"/>
        <end position="685"/>
    </location>
</feature>
<sequence length="868" mass="96660">MDLAQAIFEGLRQISQLRDAIRRQRFENRKTYVRMMDIYVELQLSEPVQANPTLRRTKAIEMFANAVTAFANYLRKYDDMHRVVRIFKYISMEEKRLKIVDEIDQIYRMLNLAAAVTMMNGQASLSAEAAHLFAKLEKMHGDIRLTHDEVHTALLAKKQQLDMIKEKVPGLEPMTEQSTFNVVKRGIVRQTPWKEKHVQPVVEEKPVDDISSRAVDESFMIEMKQNPVNPTATLEEKTSVTHITALNSDSIIVEREENAPATELEQSVVDTKALMVETKETTGPHVMEKDDLVDQQPTQVNQIRDNVVAEENPLVSEWEQRGADAKTSQFKTFDTEKEDSEGQQPTLPQDAVMEVVKEKQNELIGQDSPPHQNSATIAGDLIVPLLLEQLGSDEASAYERENTLLCLIGKCTTNSNRVQVYQAEGIRVLSNLASNDEDYFTQLYALHCLSWFTFSYSMMRESEFAELQTCVREPTHSEMLSLLHELQNGDEKTKEVAALRCSCLATRGDGDTLRHVGMFPLLIKLLTDGTSNQKLWSTEALGTGASDSDENCVAITRDGAIPPLIDLLRSGTDILKQEAAYALGNLAANNDLNRAKIAREGAIPPMVAFVKAATDALNQWAVYALGFLSLGNEENRILIAQEGAVPPLVALLTTGTQAQKQWSAYTLGNLAHNDANRMEITSESAITPLIELLRSGTAMQKQRAAFALGNLVYDNDTVADFDEAILPLVELVRMGCDTQKEDAAYTLGNLAANNDDRRARIGRKGAIPPLVKLLKNGNPDQKQWAAFALRCLAHNNESNRDAIVDEGAVAPLAALMDEGTDAQKEEAAHALKHLVSETDVNVTTFVPDRFTPLMEYVRIGVASQWLRL</sequence>
<accession>A0A225VNC2</accession>
<dbReference type="InterPro" id="IPR004155">
    <property type="entry name" value="PBS_lyase_HEAT"/>
</dbReference>
<comment type="caution">
    <text evidence="3">The sequence shown here is derived from an EMBL/GenBank/DDBJ whole genome shotgun (WGS) entry which is preliminary data.</text>
</comment>
<dbReference type="PROSITE" id="PS50176">
    <property type="entry name" value="ARM_REPEAT"/>
    <property type="match status" value="3"/>
</dbReference>